<comment type="caution">
    <text evidence="2">The sequence shown here is derived from an EMBL/GenBank/DDBJ whole genome shotgun (WGS) entry which is preliminary data.</text>
</comment>
<evidence type="ECO:0000313" key="2">
    <source>
        <dbReference type="EMBL" id="KAJ4388102.1"/>
    </source>
</evidence>
<keyword evidence="3" id="KW-1185">Reference proteome</keyword>
<sequence>MTSEHHSDAPCVVPLQETVEDLSDLGVLQFLPSEIRLLIYTAFFLNSNPTVDINVEYNTRSGLIVNCQMIHHGDEILHTSKKICKEAFPEYWPHVATISASRTIRVPSSNAATTADGQPTGPIPVDIGVLVKVLPRVAKDNVLHLKNINLLGKVHMQVDGETTLERPQISVLLGEFKKLETVLFNEYRDGFLYTPLWNLQSRHAGIQLDMHSDFAVFPGMESPQEWFKTRYGIDVLGDPSVSKIHFLKKAVEKRRSWLDLFPGMQAGGGPTPAGGNAIPPEDERPSADAFLNFTNGKSYGREPGLPDDDGFRLLMSWEAPPAREPEPEESTVLGP</sequence>
<gene>
    <name evidence="2" type="ORF">N0V93_008707</name>
</gene>
<feature type="region of interest" description="Disordered" evidence="1">
    <location>
        <begin position="264"/>
        <end position="287"/>
    </location>
</feature>
<name>A0A9W8YMH4_9PEZI</name>
<dbReference type="Proteomes" id="UP001140453">
    <property type="component" value="Unassembled WGS sequence"/>
</dbReference>
<proteinExistence type="predicted"/>
<feature type="region of interest" description="Disordered" evidence="1">
    <location>
        <begin position="316"/>
        <end position="335"/>
    </location>
</feature>
<organism evidence="2 3">
    <name type="scientific">Gnomoniopsis smithogilvyi</name>
    <dbReference type="NCBI Taxonomy" id="1191159"/>
    <lineage>
        <taxon>Eukaryota</taxon>
        <taxon>Fungi</taxon>
        <taxon>Dikarya</taxon>
        <taxon>Ascomycota</taxon>
        <taxon>Pezizomycotina</taxon>
        <taxon>Sordariomycetes</taxon>
        <taxon>Sordariomycetidae</taxon>
        <taxon>Diaporthales</taxon>
        <taxon>Gnomoniaceae</taxon>
        <taxon>Gnomoniopsis</taxon>
    </lineage>
</organism>
<protein>
    <submittedName>
        <fullName evidence="2">Uncharacterized protein</fullName>
    </submittedName>
</protein>
<reference evidence="2" key="1">
    <citation type="submission" date="2022-10" db="EMBL/GenBank/DDBJ databases">
        <title>Tapping the CABI collections for fungal endophytes: first genome assemblies for Collariella, Neodidymelliopsis, Ascochyta clinopodiicola, Didymella pomorum, Didymosphaeria variabile, Neocosmospora piperis and Neocucurbitaria cava.</title>
        <authorList>
            <person name="Hill R."/>
        </authorList>
    </citation>
    <scope>NUCLEOTIDE SEQUENCE</scope>
    <source>
        <strain evidence="2">IMI 355082</strain>
    </source>
</reference>
<dbReference type="OrthoDB" id="10458605at2759"/>
<dbReference type="AlphaFoldDB" id="A0A9W8YMH4"/>
<evidence type="ECO:0000256" key="1">
    <source>
        <dbReference type="SAM" id="MobiDB-lite"/>
    </source>
</evidence>
<evidence type="ECO:0000313" key="3">
    <source>
        <dbReference type="Proteomes" id="UP001140453"/>
    </source>
</evidence>
<dbReference type="EMBL" id="JAPEVB010000005">
    <property type="protein sequence ID" value="KAJ4388102.1"/>
    <property type="molecule type" value="Genomic_DNA"/>
</dbReference>
<accession>A0A9W8YMH4</accession>